<comment type="similarity">
    <text evidence="1 13 14">Belongs to the ATPase B chain family.</text>
</comment>
<reference evidence="18" key="1">
    <citation type="journal article" date="2019" name="Int. J. Syst. Evol. Microbiol.">
        <title>The Global Catalogue of Microorganisms (GCM) 10K type strain sequencing project: providing services to taxonomists for standard genome sequencing and annotation.</title>
        <authorList>
            <consortium name="The Broad Institute Genomics Platform"/>
            <consortium name="The Broad Institute Genome Sequencing Center for Infectious Disease"/>
            <person name="Wu L."/>
            <person name="Ma J."/>
        </authorList>
    </citation>
    <scope>NUCLEOTIDE SEQUENCE [LARGE SCALE GENOMIC DNA]</scope>
    <source>
        <strain evidence="18">CECT 8472</strain>
    </source>
</reference>
<evidence type="ECO:0000256" key="4">
    <source>
        <dbReference type="ARBA" id="ARBA00022692"/>
    </source>
</evidence>
<keyword evidence="13" id="KW-1003">Cell membrane</keyword>
<keyword evidence="15" id="KW-0175">Coiled coil</keyword>
<keyword evidence="18" id="KW-1185">Reference proteome</keyword>
<evidence type="ECO:0000256" key="15">
    <source>
        <dbReference type="SAM" id="Coils"/>
    </source>
</evidence>
<keyword evidence="4 13" id="KW-0812">Transmembrane</keyword>
<comment type="function">
    <text evidence="11">Component of the F(0) channel, it forms part of the peripheral stalk, linking F(1) to F(0). The b'-subunit is a diverged and duplicated form of b found in plants and photosynthetic bacteria.</text>
</comment>
<keyword evidence="3 13" id="KW-0138">CF(0)</keyword>
<dbReference type="Gene3D" id="6.10.250.1580">
    <property type="match status" value="1"/>
</dbReference>
<keyword evidence="16" id="KW-0732">Signal</keyword>
<evidence type="ECO:0000256" key="2">
    <source>
        <dbReference type="ARBA" id="ARBA00022448"/>
    </source>
</evidence>
<evidence type="ECO:0000256" key="11">
    <source>
        <dbReference type="ARBA" id="ARBA00025614"/>
    </source>
</evidence>
<proteinExistence type="inferred from homology"/>
<keyword evidence="6 13" id="KW-1133">Transmembrane helix</keyword>
<feature type="transmembrane region" description="Helical" evidence="13">
    <location>
        <begin position="45"/>
        <end position="64"/>
    </location>
</feature>
<keyword evidence="7 13" id="KW-0406">Ion transport</keyword>
<keyword evidence="5 13" id="KW-0375">Hydrogen ion transport</keyword>
<dbReference type="CDD" id="cd06503">
    <property type="entry name" value="ATP-synt_Fo_b"/>
    <property type="match status" value="1"/>
</dbReference>
<keyword evidence="2 13" id="KW-0813">Transport</keyword>
<evidence type="ECO:0000256" key="3">
    <source>
        <dbReference type="ARBA" id="ARBA00022547"/>
    </source>
</evidence>
<evidence type="ECO:0000256" key="10">
    <source>
        <dbReference type="ARBA" id="ARBA00025198"/>
    </source>
</evidence>
<feature type="chain" id="PRO_5045652783" description="ATP synthase subunit b" evidence="16">
    <location>
        <begin position="27"/>
        <end position="195"/>
    </location>
</feature>
<sequence>MVKLPAALRIAALSAIASCLSGAALAAENGGLPQISQVGTYASQIFWLFVTFGLLYVVMSRVALPRIGDVVEERRDKIDDDLMRAETIRSEAEEVLAEYEKALSVAREEASGILQKASDDAKAHMDERQEAFAQKLAEQTREAEERIDAAKTEALKDVASVAAETATAVTGKLVGYTPDSKTSEKAVQAEMKEHL</sequence>
<organism evidence="17 18">
    <name type="scientific">Fodinicurvata halophila</name>
    <dbReference type="NCBI Taxonomy" id="1419723"/>
    <lineage>
        <taxon>Bacteria</taxon>
        <taxon>Pseudomonadati</taxon>
        <taxon>Pseudomonadota</taxon>
        <taxon>Alphaproteobacteria</taxon>
        <taxon>Rhodospirillales</taxon>
        <taxon>Rhodovibrionaceae</taxon>
        <taxon>Fodinicurvata</taxon>
    </lineage>
</organism>
<dbReference type="EMBL" id="JBHSCW010000001">
    <property type="protein sequence ID" value="MFC4350630.1"/>
    <property type="molecule type" value="Genomic_DNA"/>
</dbReference>
<dbReference type="HAMAP" id="MF_01398">
    <property type="entry name" value="ATP_synth_b_bprime"/>
    <property type="match status" value="1"/>
</dbReference>
<name>A0ABV8UHE9_9PROT</name>
<feature type="signal peptide" evidence="16">
    <location>
        <begin position="1"/>
        <end position="26"/>
    </location>
</feature>
<dbReference type="InterPro" id="IPR002146">
    <property type="entry name" value="ATP_synth_b/b'su_bac/chlpt"/>
</dbReference>
<comment type="caution">
    <text evidence="17">The sequence shown here is derived from an EMBL/GenBank/DDBJ whole genome shotgun (WGS) entry which is preliminary data.</text>
</comment>
<dbReference type="Proteomes" id="UP001595799">
    <property type="component" value="Unassembled WGS sequence"/>
</dbReference>
<evidence type="ECO:0000256" key="9">
    <source>
        <dbReference type="ARBA" id="ARBA00023310"/>
    </source>
</evidence>
<evidence type="ECO:0000256" key="6">
    <source>
        <dbReference type="ARBA" id="ARBA00022989"/>
    </source>
</evidence>
<evidence type="ECO:0000256" key="16">
    <source>
        <dbReference type="SAM" id="SignalP"/>
    </source>
</evidence>
<evidence type="ECO:0000256" key="5">
    <source>
        <dbReference type="ARBA" id="ARBA00022781"/>
    </source>
</evidence>
<gene>
    <name evidence="13" type="primary">atpF</name>
    <name evidence="17" type="ORF">ACFOW6_03630</name>
</gene>
<dbReference type="Pfam" id="PF00430">
    <property type="entry name" value="ATP-synt_B"/>
    <property type="match status" value="1"/>
</dbReference>
<dbReference type="PANTHER" id="PTHR33445">
    <property type="entry name" value="ATP SYNTHASE SUBUNIT B', CHLOROPLASTIC"/>
    <property type="match status" value="1"/>
</dbReference>
<comment type="subunit">
    <text evidence="13">F-type ATPases have 2 components, F(1) - the catalytic core - and F(0) - the membrane proton channel. F(1) has five subunits: alpha(3), beta(3), gamma(1), delta(1), epsilon(1). F(0) has three main subunits: a(1), b(2) and c(10-14). The alpha and beta chains form an alternating ring which encloses part of the gamma chain. F(1) is attached to F(0) by a central stalk formed by the gamma and epsilon chains, while a peripheral stalk is formed by the delta and b chains.</text>
</comment>
<evidence type="ECO:0000256" key="8">
    <source>
        <dbReference type="ARBA" id="ARBA00023136"/>
    </source>
</evidence>
<keyword evidence="9 13" id="KW-0066">ATP synthesis</keyword>
<protein>
    <recommendedName>
        <fullName evidence="13">ATP synthase subunit b</fullName>
    </recommendedName>
    <alternativeName>
        <fullName evidence="13">ATP synthase F(0) sector subunit b</fullName>
    </alternativeName>
    <alternativeName>
        <fullName evidence="13">ATPase subunit I</fullName>
    </alternativeName>
    <alternativeName>
        <fullName evidence="13">F-type ATPase subunit b</fullName>
        <shortName evidence="13">F-ATPase subunit b</shortName>
    </alternativeName>
</protein>
<evidence type="ECO:0000313" key="17">
    <source>
        <dbReference type="EMBL" id="MFC4350630.1"/>
    </source>
</evidence>
<dbReference type="InterPro" id="IPR050059">
    <property type="entry name" value="ATP_synthase_B_chain"/>
</dbReference>
<evidence type="ECO:0000256" key="14">
    <source>
        <dbReference type="RuleBase" id="RU003848"/>
    </source>
</evidence>
<accession>A0ABV8UHE9</accession>
<keyword evidence="8 13" id="KW-0472">Membrane</keyword>
<evidence type="ECO:0000256" key="12">
    <source>
        <dbReference type="ARBA" id="ARBA00037847"/>
    </source>
</evidence>
<evidence type="ECO:0000313" key="18">
    <source>
        <dbReference type="Proteomes" id="UP001595799"/>
    </source>
</evidence>
<comment type="subcellular location">
    <subcellularLocation>
        <location evidence="13">Cell membrane</location>
        <topology evidence="13">Single-pass membrane protein</topology>
    </subcellularLocation>
    <subcellularLocation>
        <location evidence="12">Endomembrane system</location>
        <topology evidence="12">Single-pass membrane protein</topology>
    </subcellularLocation>
</comment>
<feature type="coiled-coil region" evidence="15">
    <location>
        <begin position="82"/>
        <end position="153"/>
    </location>
</feature>
<evidence type="ECO:0000256" key="7">
    <source>
        <dbReference type="ARBA" id="ARBA00023065"/>
    </source>
</evidence>
<comment type="function">
    <text evidence="10 13">F(1)F(0) ATP synthase produces ATP from ADP in the presence of a proton or sodium gradient. F-type ATPases consist of two structural domains, F(1) containing the extramembraneous catalytic core and F(0) containing the membrane proton channel, linked together by a central stalk and a peripheral stalk. During catalysis, ATP synthesis in the catalytic domain of F(1) is coupled via a rotary mechanism of the central stalk subunits to proton translocation.</text>
</comment>
<dbReference type="PANTHER" id="PTHR33445:SF1">
    <property type="entry name" value="ATP SYNTHASE SUBUNIT B"/>
    <property type="match status" value="1"/>
</dbReference>
<evidence type="ECO:0000256" key="1">
    <source>
        <dbReference type="ARBA" id="ARBA00005513"/>
    </source>
</evidence>
<dbReference type="RefSeq" id="WP_382420961.1">
    <property type="nucleotide sequence ID" value="NZ_JBHSCW010000001.1"/>
</dbReference>
<evidence type="ECO:0000256" key="13">
    <source>
        <dbReference type="HAMAP-Rule" id="MF_01398"/>
    </source>
</evidence>